<dbReference type="SUPFAM" id="SSF48452">
    <property type="entry name" value="TPR-like"/>
    <property type="match status" value="4"/>
</dbReference>
<dbReference type="PROSITE" id="PS51257">
    <property type="entry name" value="PROKAR_LIPOPROTEIN"/>
    <property type="match status" value="1"/>
</dbReference>
<dbReference type="InterPro" id="IPR051012">
    <property type="entry name" value="CellSynth/LPSAsmb/PSIAsmb"/>
</dbReference>
<proteinExistence type="predicted"/>
<organism evidence="5 6">
    <name type="scientific">Roseateles koreensis</name>
    <dbReference type="NCBI Taxonomy" id="2987526"/>
    <lineage>
        <taxon>Bacteria</taxon>
        <taxon>Pseudomonadati</taxon>
        <taxon>Pseudomonadota</taxon>
        <taxon>Betaproteobacteria</taxon>
        <taxon>Burkholderiales</taxon>
        <taxon>Sphaerotilaceae</taxon>
        <taxon>Roseateles</taxon>
    </lineage>
</organism>
<dbReference type="Pfam" id="PF13181">
    <property type="entry name" value="TPR_8"/>
    <property type="match status" value="1"/>
</dbReference>
<evidence type="ECO:0000256" key="1">
    <source>
        <dbReference type="ARBA" id="ARBA00022737"/>
    </source>
</evidence>
<dbReference type="InterPro" id="IPR011990">
    <property type="entry name" value="TPR-like_helical_dom_sf"/>
</dbReference>
<dbReference type="PANTHER" id="PTHR45586">
    <property type="entry name" value="TPR REPEAT-CONTAINING PROTEIN PA4667"/>
    <property type="match status" value="1"/>
</dbReference>
<comment type="caution">
    <text evidence="5">The sequence shown here is derived from an EMBL/GenBank/DDBJ whole genome shotgun (WGS) entry which is preliminary data.</text>
</comment>
<dbReference type="SMART" id="SM00028">
    <property type="entry name" value="TPR"/>
    <property type="match status" value="13"/>
</dbReference>
<name>A0ABT5KWM7_9BURK</name>
<dbReference type="Gene3D" id="1.25.40.10">
    <property type="entry name" value="Tetratricopeptide repeat domain"/>
    <property type="match status" value="4"/>
</dbReference>
<dbReference type="PANTHER" id="PTHR45586:SF1">
    <property type="entry name" value="LIPOPOLYSACCHARIDE ASSEMBLY PROTEIN B"/>
    <property type="match status" value="1"/>
</dbReference>
<dbReference type="Pfam" id="PF13432">
    <property type="entry name" value="TPR_16"/>
    <property type="match status" value="4"/>
</dbReference>
<feature type="repeat" description="TPR" evidence="3">
    <location>
        <begin position="371"/>
        <end position="404"/>
    </location>
</feature>
<protein>
    <submittedName>
        <fullName evidence="5">PEP-CTERM system TPR-repeat protein PrsT</fullName>
    </submittedName>
</protein>
<keyword evidence="6" id="KW-1185">Reference proteome</keyword>
<evidence type="ECO:0000313" key="6">
    <source>
        <dbReference type="Proteomes" id="UP001219862"/>
    </source>
</evidence>
<feature type="repeat" description="TPR" evidence="3">
    <location>
        <begin position="844"/>
        <end position="877"/>
    </location>
</feature>
<feature type="chain" id="PRO_5045917908" evidence="4">
    <location>
        <begin position="21"/>
        <end position="924"/>
    </location>
</feature>
<evidence type="ECO:0000313" key="5">
    <source>
        <dbReference type="EMBL" id="MDC8786187.1"/>
    </source>
</evidence>
<keyword evidence="4" id="KW-0732">Signal</keyword>
<gene>
    <name evidence="5" type="primary">prsT</name>
    <name evidence="5" type="ORF">PRZ01_13385</name>
</gene>
<dbReference type="Proteomes" id="UP001219862">
    <property type="component" value="Unassembled WGS sequence"/>
</dbReference>
<reference evidence="5 6" key="1">
    <citation type="submission" date="2022-10" db="EMBL/GenBank/DDBJ databases">
        <title>paucibacter sp. hw8 Genome sequencing.</title>
        <authorList>
            <person name="Park S."/>
        </authorList>
    </citation>
    <scope>NUCLEOTIDE SEQUENCE [LARGE SCALE GENOMIC DNA]</scope>
    <source>
        <strain evidence="6">hw8</strain>
    </source>
</reference>
<feature type="signal peptide" evidence="4">
    <location>
        <begin position="1"/>
        <end position="20"/>
    </location>
</feature>
<dbReference type="NCBIfam" id="TIGR02917">
    <property type="entry name" value="PEP_TPR_lipo"/>
    <property type="match status" value="1"/>
</dbReference>
<dbReference type="InterPro" id="IPR019734">
    <property type="entry name" value="TPR_rpt"/>
</dbReference>
<evidence type="ECO:0000256" key="3">
    <source>
        <dbReference type="PROSITE-ProRule" id="PRU00339"/>
    </source>
</evidence>
<dbReference type="Pfam" id="PF14559">
    <property type="entry name" value="TPR_19"/>
    <property type="match status" value="1"/>
</dbReference>
<evidence type="ECO:0000256" key="4">
    <source>
        <dbReference type="SAM" id="SignalP"/>
    </source>
</evidence>
<sequence length="924" mass="100389">MKINKQILSPVILSLPLLFAACSGGSAESMMSSAKQHISKNEANAAVIELKNVLQKEPSNVEARYLLGKLLLDTGDGAGAEVELTKAQDLGRSKDDVVPLLAKSLLVQGKLEPLVSRYADTQIPTAAANAELRATVAFAYAQLRKAPEAKKALDQAFASDPNNISAQLLQAKMQMYQRDFDAVDKTLAKVIAQAPENAEAMQLKGDALLESRHAADEALAAYRQAIKLDKKNLLSYSAIIWTELSQKNTAAAKKDLDEMSKVFPDHPQTRLFKGMIALEAGDLKTAQEQSQYLLKVSPDNLRTLQLAGAVEFNSNSLVQAETHLTKFVKGAPPAMQTSSRMMLAQIYLRGGEPNKAVAVLQPLLADKTAVPAAYSLVAEAYMQLGEGALAEANFEKAVKGNPGDVKSRIALAIAQVSKGNEKGFDELQAISAADKEVTADLALVSLLISRQQWDSALKAIDSIAKKQPDRPLAENLRARLELARGNKVAARTAFEGALKLDPKFYPAVTGLAALDQQDQHLDAAAKRFQAYLVQEPKSVPAQLSLIELQSRLGANAADTESALKKMSQDSPQEPGPRLLLIRKLLDRKELKQALTVAQDGVAAMPDQPNMLAGLAQVQQLNGQSAQAADSLNKWAVLQPSSVNPYMALAELYVATKDRPAARQSLTRALELNDHYLPAQRILIGLALDDGKPDLARKWVKTVQTQHAGDITGQVLEAEVEEALKNWSAAALAYQAALNKSPSTDLAIKLHHTYVMGNKGTEADTFVSRWTQKYPSDVAFVYYLGDSALASKKYAQAETYYRNVLKIQPNNAAAMNNVAWLLNREKNPAALQFAENAVKLQPKQAPLLDTLADIYASQGNIERAIEVQKQAVEIEPQAYLHRLHLAKFYLTAGKKADAKVELKKLADLGEKFAAQDEVKRLSVGL</sequence>
<dbReference type="RefSeq" id="WP_273597300.1">
    <property type="nucleotide sequence ID" value="NZ_JAQQXS010000011.1"/>
</dbReference>
<keyword evidence="1" id="KW-0677">Repeat</keyword>
<evidence type="ECO:0000256" key="2">
    <source>
        <dbReference type="ARBA" id="ARBA00022803"/>
    </source>
</evidence>
<dbReference type="PROSITE" id="PS50005">
    <property type="entry name" value="TPR"/>
    <property type="match status" value="3"/>
</dbReference>
<keyword evidence="2 3" id="KW-0802">TPR repeat</keyword>
<dbReference type="InterPro" id="IPR014266">
    <property type="entry name" value="PEP-CTERM_TPR_PrsT"/>
</dbReference>
<dbReference type="EMBL" id="JAQQXS010000011">
    <property type="protein sequence ID" value="MDC8786187.1"/>
    <property type="molecule type" value="Genomic_DNA"/>
</dbReference>
<accession>A0ABT5KWM7</accession>
<feature type="repeat" description="TPR" evidence="3">
    <location>
        <begin position="777"/>
        <end position="810"/>
    </location>
</feature>